<dbReference type="EMBL" id="JAEVHI010000001">
    <property type="protein sequence ID" value="KAG5302718.1"/>
    <property type="molecule type" value="Genomic_DNA"/>
</dbReference>
<evidence type="ECO:0000313" key="1">
    <source>
        <dbReference type="EMBL" id="KAG5302718.1"/>
    </source>
</evidence>
<dbReference type="VEuPathDB" id="FungiDB:I7I52_00444"/>
<gene>
    <name evidence="1" type="ORF">I7I52_00444</name>
</gene>
<organism evidence="1 2">
    <name type="scientific">Ajellomyces capsulatus</name>
    <name type="common">Darling's disease fungus</name>
    <name type="synonym">Histoplasma capsulatum</name>
    <dbReference type="NCBI Taxonomy" id="5037"/>
    <lineage>
        <taxon>Eukaryota</taxon>
        <taxon>Fungi</taxon>
        <taxon>Dikarya</taxon>
        <taxon>Ascomycota</taxon>
        <taxon>Pezizomycotina</taxon>
        <taxon>Eurotiomycetes</taxon>
        <taxon>Eurotiomycetidae</taxon>
        <taxon>Onygenales</taxon>
        <taxon>Ajellomycetaceae</taxon>
        <taxon>Histoplasma</taxon>
    </lineage>
</organism>
<comment type="caution">
    <text evidence="1">The sequence shown here is derived from an EMBL/GenBank/DDBJ whole genome shotgun (WGS) entry which is preliminary data.</text>
</comment>
<reference evidence="1 2" key="1">
    <citation type="submission" date="2021-01" db="EMBL/GenBank/DDBJ databases">
        <title>Chromosome-level genome assembly of a human fungal pathogen reveals clustering of transcriptionally co-regulated genes.</title>
        <authorList>
            <person name="Voorhies M."/>
            <person name="Cohen S."/>
            <person name="Shea T.P."/>
            <person name="Petrus S."/>
            <person name="Munoz J.F."/>
            <person name="Poplawski S."/>
            <person name="Goldman W.E."/>
            <person name="Michael T."/>
            <person name="Cuomo C.A."/>
            <person name="Sil A."/>
            <person name="Beyhan S."/>
        </authorList>
    </citation>
    <scope>NUCLEOTIDE SEQUENCE [LARGE SCALE GENOMIC DNA]</scope>
    <source>
        <strain evidence="1 2">G184AR</strain>
    </source>
</reference>
<sequence>MSTRCRQWVILVFSTGMEQVGVGKELNVFDIKNYVECKPETGLLKHFDRFKLCRRQWRDDTLVGKTGERADKVWIPSA</sequence>
<dbReference type="Proteomes" id="UP000670092">
    <property type="component" value="Unassembled WGS sequence"/>
</dbReference>
<dbReference type="AlphaFoldDB" id="A0A8H8D7N0"/>
<name>A0A8H8D7N0_AJECA</name>
<protein>
    <submittedName>
        <fullName evidence="1">Uncharacterized protein</fullName>
    </submittedName>
</protein>
<accession>A0A8H8D7N0</accession>
<proteinExistence type="predicted"/>
<evidence type="ECO:0000313" key="2">
    <source>
        <dbReference type="Proteomes" id="UP000670092"/>
    </source>
</evidence>